<name>A0A5B8W6C1_9SPHI</name>
<reference evidence="1 2" key="1">
    <citation type="journal article" date="2013" name="J. Microbiol.">
        <title>Mucilaginibacter ginsenosidivorax sp. nov., with ginsenoside converting activity isolated from sediment.</title>
        <authorList>
            <person name="Kim J.K."/>
            <person name="Choi T.E."/>
            <person name="Liu Q.M."/>
            <person name="Park H.Y."/>
            <person name="Yi T.H."/>
            <person name="Yoon M.H."/>
            <person name="Kim S.C."/>
            <person name="Im W.T."/>
        </authorList>
    </citation>
    <scope>NUCLEOTIDE SEQUENCE [LARGE SCALE GENOMIC DNA]</scope>
    <source>
        <strain evidence="1 2">KHI28</strain>
    </source>
</reference>
<gene>
    <name evidence="1" type="ORF">FSB76_18255</name>
</gene>
<dbReference type="EMBL" id="CP042437">
    <property type="protein sequence ID" value="QEC77788.1"/>
    <property type="molecule type" value="Genomic_DNA"/>
</dbReference>
<accession>A0A5B8W6C1</accession>
<evidence type="ECO:0000313" key="2">
    <source>
        <dbReference type="Proteomes" id="UP000321362"/>
    </source>
</evidence>
<proteinExistence type="predicted"/>
<dbReference type="AlphaFoldDB" id="A0A5B8W6C1"/>
<sequence>MKLENNWRYKSLQNLEKIALEDPATAPTRLVRRCLELLKVPLNEFNTENLRLMIGQEFSLPYLVPLAIEKLTEDLFAEGDYYPGDLLAVVLKIKTAFWEDNQQLFNAVTSLINSRYDEIEDAGISLGSFAT</sequence>
<dbReference type="KEGG" id="mgk:FSB76_18255"/>
<dbReference type="Proteomes" id="UP000321362">
    <property type="component" value="Chromosome"/>
</dbReference>
<dbReference type="InterPro" id="IPR040547">
    <property type="entry name" value="CdiI"/>
</dbReference>
<dbReference type="Pfam" id="PF18616">
    <property type="entry name" value="CdiI_3"/>
    <property type="match status" value="1"/>
</dbReference>
<dbReference type="RefSeq" id="WP_147055804.1">
    <property type="nucleotide sequence ID" value="NZ_CP042437.1"/>
</dbReference>
<dbReference type="OrthoDB" id="4829274at2"/>
<keyword evidence="2" id="KW-1185">Reference proteome</keyword>
<protein>
    <submittedName>
        <fullName evidence="1">Uncharacterized protein</fullName>
    </submittedName>
</protein>
<dbReference type="CDD" id="cd20691">
    <property type="entry name" value="CdiI_EC536-like"/>
    <property type="match status" value="1"/>
</dbReference>
<organism evidence="1 2">
    <name type="scientific">Mucilaginibacter ginsenosidivorax</name>
    <dbReference type="NCBI Taxonomy" id="862126"/>
    <lineage>
        <taxon>Bacteria</taxon>
        <taxon>Pseudomonadati</taxon>
        <taxon>Bacteroidota</taxon>
        <taxon>Sphingobacteriia</taxon>
        <taxon>Sphingobacteriales</taxon>
        <taxon>Sphingobacteriaceae</taxon>
        <taxon>Mucilaginibacter</taxon>
    </lineage>
</organism>
<evidence type="ECO:0000313" key="1">
    <source>
        <dbReference type="EMBL" id="QEC77788.1"/>
    </source>
</evidence>